<dbReference type="Proteomes" id="UP000827892">
    <property type="component" value="Chromosome X"/>
</dbReference>
<dbReference type="AlphaFoldDB" id="A0AAE8ZPK1"/>
<organism evidence="3 4">
    <name type="scientific">Caenorhabditis briggsae</name>
    <dbReference type="NCBI Taxonomy" id="6238"/>
    <lineage>
        <taxon>Eukaryota</taxon>
        <taxon>Metazoa</taxon>
        <taxon>Ecdysozoa</taxon>
        <taxon>Nematoda</taxon>
        <taxon>Chromadorea</taxon>
        <taxon>Rhabditida</taxon>
        <taxon>Rhabditina</taxon>
        <taxon>Rhabditomorpha</taxon>
        <taxon>Rhabditoidea</taxon>
        <taxon>Rhabditidae</taxon>
        <taxon>Peloderinae</taxon>
        <taxon>Caenorhabditis</taxon>
    </lineage>
</organism>
<proteinExistence type="predicted"/>
<feature type="region of interest" description="Disordered" evidence="1">
    <location>
        <begin position="174"/>
        <end position="216"/>
    </location>
</feature>
<feature type="chain" id="PRO_5042253682" evidence="2">
    <location>
        <begin position="16"/>
        <end position="866"/>
    </location>
</feature>
<sequence>MRFLILFSTFLLAKSAPHSLEEDELPFSTDNFPTLLDEANSSSGEEKDELAIKYSDQADTLKKRLKMKSMFNTNGPPAIGTDLFSSSAVDENIKKVAYEGSGEAVEEHEESQDSTTIDYFNIAKNDSAVEDAVVESSSNSSTLYDQNTSDAQVETVSNTLYQKTEAEVNAILHTSETTKYDGQKEKEDSAVESATSAKTKKDEEEDDRDYSGNATESISETCAPPRGCGKNCFVTINAKGCQDCQCLWIAQDCETDQDCSEKNQYCDLGKCNCQPGYQQNMRKSGICEVESGAQKGPMPPAENTIEDSVIENEISKSKKLKRKKRSSKPRLSERLEWPGVCDKNEQCPDNLVCIHGDCWNVPEKLRRSDVPPKLENMIISRNTDEEEEEEKRVSFDTDQIMEPTTTQKVNVMPTMPTVITSPGVELTKSPYSRGMARFVSEDFAKQLQRTTAKVKKHDWFPPTTTSTALPTTQFSMTIKTMPQTPPLTVDQFFMIETTVSPQPTTTRRIENDHKMEYMKERKPNFLGVKEEVQELEYPVPSLSHIKKIHLEMPPPTLLPHRRKPKKQKTTTPTPDDASEVEEMNGVDEIEFPISSKIKNGFKKPRALSAEPTREELKDHKSLVDLFNSHAARISEKEDVKPSFQILQSFSNLNPSPDSKSVPEIQVSLASEDLNSKFSPIPDLSNEKPNENKIITERKPWMIQQGKIYNTAPLSNISEDMASDDPPEVTPEPAPFQDHRMGVWYPMKKGDVPHLGIFSGEFRRAPLNGVNGIRTSDEIRLYHEYTKANRQNRPVRIEMDNASDHVKSECRDDSNCGNHTVCCTKRWCDRSNNCGLGRFCLTSCASTKLTFLPSSSNAESVIDIMYD</sequence>
<feature type="signal peptide" evidence="2">
    <location>
        <begin position="1"/>
        <end position="15"/>
    </location>
</feature>
<gene>
    <name evidence="3" type="ORF">L3Y34_011718</name>
</gene>
<feature type="region of interest" description="Disordered" evidence="1">
    <location>
        <begin position="553"/>
        <end position="579"/>
    </location>
</feature>
<dbReference type="EMBL" id="CP090896">
    <property type="protein sequence ID" value="ULT81945.1"/>
    <property type="molecule type" value="Genomic_DNA"/>
</dbReference>
<protein>
    <submittedName>
        <fullName evidence="3">Uncharacterized protein</fullName>
    </submittedName>
</protein>
<feature type="compositionally biased region" description="Basic and acidic residues" evidence="1">
    <location>
        <begin position="176"/>
        <end position="189"/>
    </location>
</feature>
<evidence type="ECO:0000313" key="4">
    <source>
        <dbReference type="Proteomes" id="UP000827892"/>
    </source>
</evidence>
<dbReference type="InterPro" id="IPR009030">
    <property type="entry name" value="Growth_fac_rcpt_cys_sf"/>
</dbReference>
<evidence type="ECO:0000256" key="1">
    <source>
        <dbReference type="SAM" id="MobiDB-lite"/>
    </source>
</evidence>
<name>A0AAE8ZPK1_CAEBR</name>
<keyword evidence="2" id="KW-0732">Signal</keyword>
<evidence type="ECO:0000256" key="2">
    <source>
        <dbReference type="SAM" id="SignalP"/>
    </source>
</evidence>
<accession>A0AAE8ZPK1</accession>
<feature type="compositionally biased region" description="Basic residues" evidence="1">
    <location>
        <begin position="559"/>
        <end position="568"/>
    </location>
</feature>
<dbReference type="SUPFAM" id="SSF57184">
    <property type="entry name" value="Growth factor receptor domain"/>
    <property type="match status" value="1"/>
</dbReference>
<evidence type="ECO:0000313" key="3">
    <source>
        <dbReference type="EMBL" id="ULT81945.1"/>
    </source>
</evidence>
<reference evidence="3 4" key="1">
    <citation type="submission" date="2022-05" db="EMBL/GenBank/DDBJ databases">
        <title>Chromosome-level reference genomes for two strains of Caenorhabditis briggsae: an improved platform for comparative genomics.</title>
        <authorList>
            <person name="Stevens L."/>
            <person name="Andersen E.C."/>
        </authorList>
    </citation>
    <scope>NUCLEOTIDE SEQUENCE [LARGE SCALE GENOMIC DNA]</scope>
    <source>
        <strain evidence="3">QX1410_ONT</strain>
        <tissue evidence="3">Whole-organism</tissue>
    </source>
</reference>